<accession>M0P3D0</accession>
<gene>
    <name evidence="2" type="ORF">C469_00385</name>
</gene>
<keyword evidence="1" id="KW-0812">Transmembrane</keyword>
<evidence type="ECO:0000256" key="1">
    <source>
        <dbReference type="SAM" id="Phobius"/>
    </source>
</evidence>
<feature type="transmembrane region" description="Helical" evidence="1">
    <location>
        <begin position="47"/>
        <end position="70"/>
    </location>
</feature>
<dbReference type="RefSeq" id="WP_008002807.1">
    <property type="nucleotide sequence ID" value="NZ_AOJG01000001.1"/>
</dbReference>
<keyword evidence="1" id="KW-1133">Transmembrane helix</keyword>
<evidence type="ECO:0000313" key="3">
    <source>
        <dbReference type="Proteomes" id="UP000011650"/>
    </source>
</evidence>
<sequence>MSTVMPFELPRAENSRTRLTAMWAANIAGALLGTGAAGVLFPIGDSVFQGALVGAALGLAMIGFVVAYVVSDRMDSLDEREASEVSG</sequence>
<dbReference type="PATRIC" id="fig|1227482.3.peg.81"/>
<feature type="transmembrane region" description="Helical" evidence="1">
    <location>
        <begin position="21"/>
        <end position="41"/>
    </location>
</feature>
<comment type="caution">
    <text evidence="2">The sequence shown here is derived from an EMBL/GenBank/DDBJ whole genome shotgun (WGS) entry which is preliminary data.</text>
</comment>
<evidence type="ECO:0000313" key="2">
    <source>
        <dbReference type="EMBL" id="EMA64667.1"/>
    </source>
</evidence>
<name>M0P3D0_9EURY</name>
<keyword evidence="3" id="KW-1185">Reference proteome</keyword>
<dbReference type="AlphaFoldDB" id="M0P3D0"/>
<dbReference type="Proteomes" id="UP000011650">
    <property type="component" value="Unassembled WGS sequence"/>
</dbReference>
<keyword evidence="1" id="KW-0472">Membrane</keyword>
<protein>
    <submittedName>
        <fullName evidence="2">Uncharacterized protein</fullName>
    </submittedName>
</protein>
<dbReference type="EMBL" id="AOJG01000001">
    <property type="protein sequence ID" value="EMA64667.1"/>
    <property type="molecule type" value="Genomic_DNA"/>
</dbReference>
<proteinExistence type="predicted"/>
<organism evidence="2 3">
    <name type="scientific">Halorubrum lipolyticum DSM 21995</name>
    <dbReference type="NCBI Taxonomy" id="1227482"/>
    <lineage>
        <taxon>Archaea</taxon>
        <taxon>Methanobacteriati</taxon>
        <taxon>Methanobacteriota</taxon>
        <taxon>Stenosarchaea group</taxon>
        <taxon>Halobacteria</taxon>
        <taxon>Halobacteriales</taxon>
        <taxon>Haloferacaceae</taxon>
        <taxon>Halorubrum</taxon>
    </lineage>
</organism>
<reference evidence="2 3" key="1">
    <citation type="journal article" date="2014" name="PLoS Genet.">
        <title>Phylogenetically driven sequencing of extremely halophilic archaea reveals strategies for static and dynamic osmo-response.</title>
        <authorList>
            <person name="Becker E.A."/>
            <person name="Seitzer P.M."/>
            <person name="Tritt A."/>
            <person name="Larsen D."/>
            <person name="Krusor M."/>
            <person name="Yao A.I."/>
            <person name="Wu D."/>
            <person name="Madern D."/>
            <person name="Eisen J.A."/>
            <person name="Darling A.E."/>
            <person name="Facciotti M.T."/>
        </authorList>
    </citation>
    <scope>NUCLEOTIDE SEQUENCE [LARGE SCALE GENOMIC DNA]</scope>
    <source>
        <strain evidence="2 3">DSM 21995</strain>
    </source>
</reference>
<dbReference type="STRING" id="1227482.C469_00385"/>